<gene>
    <name evidence="2" type="ORF">AWH56_008800</name>
    <name evidence="1" type="ORF">AWH56_21535</name>
</gene>
<evidence type="ECO:0000313" key="1">
    <source>
        <dbReference type="EMBL" id="OIJ06167.1"/>
    </source>
</evidence>
<reference evidence="2" key="4">
    <citation type="submission" date="2020-10" db="EMBL/GenBank/DDBJ databases">
        <authorList>
            <person name="Bassil N.M."/>
            <person name="Lloyd J.R."/>
        </authorList>
    </citation>
    <scope>NUCLEOTIDE SEQUENCE</scope>
    <source>
        <strain evidence="2">NB2006</strain>
    </source>
</reference>
<dbReference type="RefSeq" id="WP_071318981.1">
    <property type="nucleotide sequence ID" value="NZ_CP063356.2"/>
</dbReference>
<accession>A0A1S2L305</accession>
<reference evidence="2 3" key="2">
    <citation type="journal article" date="2017" name="Genome Announc.">
        <title>Draft Genome Sequences of Four Alkaliphilic Bacteria Belonging to the Anaerobacillus Genus.</title>
        <authorList>
            <person name="Bassil N.M."/>
            <person name="Lloyd J.R."/>
        </authorList>
    </citation>
    <scope>NUCLEOTIDE SEQUENCE [LARGE SCALE GENOMIC DNA]</scope>
    <source>
        <strain evidence="2 3">NB2006</strain>
    </source>
</reference>
<reference evidence="2 3" key="3">
    <citation type="journal article" date="2019" name="Int. J. Syst. Evol. Microbiol.">
        <title>Anaerobacillus isosaccharinicus sp. nov., an alkaliphilic bacterium which degrades isosaccharinic acid.</title>
        <authorList>
            <person name="Bassil N.M."/>
            <person name="Lloyd J.R."/>
        </authorList>
    </citation>
    <scope>NUCLEOTIDE SEQUENCE [LARGE SCALE GENOMIC DNA]</scope>
    <source>
        <strain evidence="2 3">NB2006</strain>
    </source>
</reference>
<protein>
    <submittedName>
        <fullName evidence="1">Uncharacterized protein</fullName>
    </submittedName>
</protein>
<name>A0A1S2L305_9BACI</name>
<dbReference type="Proteomes" id="UP000180175">
    <property type="component" value="Chromosome"/>
</dbReference>
<dbReference type="EMBL" id="CP063356">
    <property type="protein sequence ID" value="QOY37660.1"/>
    <property type="molecule type" value="Genomic_DNA"/>
</dbReference>
<dbReference type="KEGG" id="aia:AWH56_008800"/>
<reference evidence="1 3" key="1">
    <citation type="submission" date="2016-10" db="EMBL/GenBank/DDBJ databases">
        <title>Draft genome sequences of four alkaliphilic bacteria belonging to the Anaerobacillus genus.</title>
        <authorList>
            <person name="Bassil N.M."/>
            <person name="Lloyd J.R."/>
        </authorList>
    </citation>
    <scope>NUCLEOTIDE SEQUENCE [LARGE SCALE GENOMIC DNA]</scope>
    <source>
        <strain evidence="1 3">NB2006</strain>
    </source>
</reference>
<proteinExistence type="predicted"/>
<keyword evidence="3" id="KW-1185">Reference proteome</keyword>
<sequence length="86" mass="10306">MHGTMYLQTRLFSTPIKKEKLEQERLLNELIKLKREEIQRQEFKNFYGNAEQVFAVQLKVAKKVDQFTFKVQKAFPELKIIDERGC</sequence>
<dbReference type="AlphaFoldDB" id="A0A1S2L305"/>
<evidence type="ECO:0000313" key="3">
    <source>
        <dbReference type="Proteomes" id="UP000180175"/>
    </source>
</evidence>
<evidence type="ECO:0000313" key="2">
    <source>
        <dbReference type="EMBL" id="QOY37660.1"/>
    </source>
</evidence>
<organism evidence="1 3">
    <name type="scientific">Anaerobacillus isosaccharinicus</name>
    <dbReference type="NCBI Taxonomy" id="1532552"/>
    <lineage>
        <taxon>Bacteria</taxon>
        <taxon>Bacillati</taxon>
        <taxon>Bacillota</taxon>
        <taxon>Bacilli</taxon>
        <taxon>Bacillales</taxon>
        <taxon>Bacillaceae</taxon>
        <taxon>Anaerobacillus</taxon>
    </lineage>
</organism>
<dbReference type="EMBL" id="LQXD01000186">
    <property type="protein sequence ID" value="OIJ06167.1"/>
    <property type="molecule type" value="Genomic_DNA"/>
</dbReference>